<keyword evidence="1" id="KW-0129">CBS domain</keyword>
<evidence type="ECO:0000259" key="2">
    <source>
        <dbReference type="PROSITE" id="PS51371"/>
    </source>
</evidence>
<accession>A0A1H0NTT1</accession>
<reference evidence="3 4" key="1">
    <citation type="submission" date="2016-10" db="EMBL/GenBank/DDBJ databases">
        <authorList>
            <person name="de Groot N.N."/>
        </authorList>
    </citation>
    <scope>NUCLEOTIDE SEQUENCE [LARGE SCALE GENOMIC DNA]</scope>
    <source>
        <strain evidence="3 4">DSM 12272</strain>
    </source>
</reference>
<name>A0A1H0NTT1_9CLOT</name>
<dbReference type="InterPro" id="IPR029044">
    <property type="entry name" value="Nucleotide-diphossugar_trans"/>
</dbReference>
<dbReference type="Gene3D" id="3.10.580.10">
    <property type="entry name" value="CBS-domain"/>
    <property type="match status" value="1"/>
</dbReference>
<gene>
    <name evidence="3" type="ORF">SAMN04488529_101944</name>
</gene>
<dbReference type="Pfam" id="PF00571">
    <property type="entry name" value="CBS"/>
    <property type="match status" value="1"/>
</dbReference>
<evidence type="ECO:0000313" key="3">
    <source>
        <dbReference type="EMBL" id="SDO95800.1"/>
    </source>
</evidence>
<dbReference type="InterPro" id="IPR005835">
    <property type="entry name" value="NTP_transferase_dom"/>
</dbReference>
<dbReference type="InterPro" id="IPR050486">
    <property type="entry name" value="Mannose-1P_guanyltransferase"/>
</dbReference>
<protein>
    <submittedName>
        <fullName evidence="3">CBS domain-containing protein</fullName>
    </submittedName>
</protein>
<sequence>MDVSKIIINIETSIRDAIEKLDKGAKKILLIVKEKKLIGVITDGDIRRWILKNGNIASSVELIMNTKPIVLTLENINRANKIMMEKSIEAIPIVNNNQEVLDVVFWSDFFYKRFSYNNTSNIPIVIMAGGKGTRLKPYTDIIPKGLIPIVDIPIIERIINNFIEYGFNDYYLTLNYKKDIIKAYFNQVNPYKISFIEEDKPLGTAGSLKLLDDILKERFFVTNCDILVEANYSKILEYHKVNKYKITVVAVLKNYVIPYGVLELNENGEIKGLNEKPKQEFLVNTGMYLLESEVIKYIPDNTYFDMPELITKVLKMGEVVGIYPISENNWLDIGEFEAMENAIEKLKV</sequence>
<dbReference type="STRING" id="94869.SAMN04488529_101944"/>
<dbReference type="OrthoDB" id="9801899at2"/>
<dbReference type="Gene3D" id="3.90.550.10">
    <property type="entry name" value="Spore Coat Polysaccharide Biosynthesis Protein SpsA, Chain A"/>
    <property type="match status" value="1"/>
</dbReference>
<dbReference type="CDD" id="cd06426">
    <property type="entry name" value="NTP_transferase_like_2"/>
    <property type="match status" value="1"/>
</dbReference>
<dbReference type="InterPro" id="IPR046342">
    <property type="entry name" value="CBS_dom_sf"/>
</dbReference>
<dbReference type="Proteomes" id="UP000198597">
    <property type="component" value="Unassembled WGS sequence"/>
</dbReference>
<dbReference type="InterPro" id="IPR000644">
    <property type="entry name" value="CBS_dom"/>
</dbReference>
<feature type="domain" description="CBS" evidence="2">
    <location>
        <begin position="1"/>
        <end position="58"/>
    </location>
</feature>
<evidence type="ECO:0000256" key="1">
    <source>
        <dbReference type="PROSITE-ProRule" id="PRU00703"/>
    </source>
</evidence>
<proteinExistence type="predicted"/>
<organism evidence="3 4">
    <name type="scientific">Clostridium gasigenes</name>
    <dbReference type="NCBI Taxonomy" id="94869"/>
    <lineage>
        <taxon>Bacteria</taxon>
        <taxon>Bacillati</taxon>
        <taxon>Bacillota</taxon>
        <taxon>Clostridia</taxon>
        <taxon>Eubacteriales</taxon>
        <taxon>Clostridiaceae</taxon>
        <taxon>Clostridium</taxon>
    </lineage>
</organism>
<dbReference type="SUPFAM" id="SSF53448">
    <property type="entry name" value="Nucleotide-diphospho-sugar transferases"/>
    <property type="match status" value="1"/>
</dbReference>
<dbReference type="EMBL" id="FNJM01000001">
    <property type="protein sequence ID" value="SDO95800.1"/>
    <property type="molecule type" value="Genomic_DNA"/>
</dbReference>
<dbReference type="PANTHER" id="PTHR22572">
    <property type="entry name" value="SUGAR-1-PHOSPHATE GUANYL TRANSFERASE"/>
    <property type="match status" value="1"/>
</dbReference>
<evidence type="ECO:0000313" key="4">
    <source>
        <dbReference type="Proteomes" id="UP000198597"/>
    </source>
</evidence>
<keyword evidence="4" id="KW-1185">Reference proteome</keyword>
<dbReference type="PROSITE" id="PS51371">
    <property type="entry name" value="CBS"/>
    <property type="match status" value="1"/>
</dbReference>
<dbReference type="Pfam" id="PF00483">
    <property type="entry name" value="NTP_transferase"/>
    <property type="match status" value="1"/>
</dbReference>
<dbReference type="RefSeq" id="WP_089966306.1">
    <property type="nucleotide sequence ID" value="NZ_FNJM01000001.1"/>
</dbReference>
<dbReference type="SUPFAM" id="SSF54631">
    <property type="entry name" value="CBS-domain pair"/>
    <property type="match status" value="1"/>
</dbReference>
<dbReference type="AlphaFoldDB" id="A0A1H0NTT1"/>